<feature type="region of interest" description="Disordered" evidence="1">
    <location>
        <begin position="43"/>
        <end position="93"/>
    </location>
</feature>
<dbReference type="Pfam" id="PF11907">
    <property type="entry name" value="DUF3427"/>
    <property type="match status" value="1"/>
</dbReference>
<sequence>MPEQPAARLLAALGLPGPSGIGEGDGEEWDVASALDALLLAAVRSSAEDTGDHPAYPPPATEEPPADEPVPTESPSDDPADLPGPEPVGGKADTTAAASVWLKDDSAAASIPASPVSMGRARALPNALEIGRALRPLRRPRPSRARQGLDLDATVDHYTRTGVLVPRLVPVPEPWQEAVVVVDRGTSMAVWDETVRALTKVLRTLSAFRSIQVWHLEHPSGAAPLLRDHRGHALPRDPSHALHRQPADRLLLVVSDCAAPAWREEILWRTLHTWGLTAPVALVNPLPKRLWQRSGLDLPRTTATAPVPASPGRLLAYRRPRLLPEDAPGTHPWQALPVLQFDPGQMLAWARTVMRTDPRGCAAVLVPASGSMPSRSRAPHPSDVRLDPQTATDIRTTAAAVAFTDNPRSPAVRLAVAASSLDAFTLPVLDVLRERLVPEAAVADTAEFLTAGLLTAARQEDAELVYRFHPAAAGHLRGLLSRDQAWDAHVALTDHLAAHPQAPRGILAALHSPESREHLPAGLGPLAQAAAATARLLGLGPAELTPARYVPSSAQREMLDRLDAEREIHDRHRNLLVAVPGTGKTVMSAFDYRRLREKHQRDLRLLFVADRIELLDQARQVYEDVLLHPGFGESLYGGAVPAGWNHVFATVQSLGRHVGALAPDHFDVIVIDEFRGAATPTYRRILDHFRPLELLGLTATPERVNGVNIQDVFFEGRIAAEMRLRDALESDQLTPLHYFGFGDGTDYRSLDWRRGEYDGAALSSLLSADGARARLVLRAVRDTIADPSAMRAVGFCVSVAHAEFMAQCFRGAGLDAVALSSRLSHTRRQAVFSSLRAGELQAVFCVDLLDEQHAIPEVDTLLLLRPKSSTVGFLQQLSVGLRRTADKVVLTVLDFIGYHRKEFRLDNQFRAMTNLTRRQLLDQIEHFPHLLTGCSIALDDGAKMRLADHIRAQLGASFIERAREVADYKEPVLGRYLRRSGREITELYQGRSVSWTGLLRRTHLLPGDPPDGEEALLARVRAFLHVDDPERVQAYTRMLEDDAPHYGDLDERDRAYARMLFFQLWPLGGITRDGFTSYDEGFAALRRQHAFRAELRQVLAYNLECTTRVPIPLRAVGGRRDVPLTVHASYTREEILSALNEVEIRGPLPTDFSQGVKWCESTRTDALFITRAKDYALSPTLFHWESPSHTSETSRTGLRYRNHVEMGTDVLLFLRPDRTSDIGSPQPWTFLGPAEYASHTGSSPMAVTWRLRRELPAAVWSYARIS</sequence>
<proteinExistence type="predicted"/>
<keyword evidence="4" id="KW-1185">Reference proteome</keyword>
<evidence type="ECO:0000313" key="3">
    <source>
        <dbReference type="EMBL" id="MFB8753084.1"/>
    </source>
</evidence>
<reference evidence="3 4" key="1">
    <citation type="submission" date="2024-01" db="EMBL/GenBank/DDBJ databases">
        <title>Genome mining of biosynthetic gene clusters to explore secondary metabolites of Streptomyces sp.</title>
        <authorList>
            <person name="Baig A."/>
            <person name="Ajitkumar Shintre N."/>
            <person name="Kumar H."/>
            <person name="Anbarasu A."/>
            <person name="Ramaiah S."/>
        </authorList>
    </citation>
    <scope>NUCLEOTIDE SEQUENCE [LARGE SCALE GENOMIC DNA]</scope>
    <source>
        <strain evidence="3 4">A03</strain>
    </source>
</reference>
<dbReference type="InterPro" id="IPR006935">
    <property type="entry name" value="Helicase/UvrB_N"/>
</dbReference>
<dbReference type="InterPro" id="IPR021835">
    <property type="entry name" value="DUF3427"/>
</dbReference>
<dbReference type="InterPro" id="IPR052511">
    <property type="entry name" value="ATP-dep_Helicase"/>
</dbReference>
<dbReference type="EMBL" id="JAYMRR010000022">
    <property type="protein sequence ID" value="MFB8753084.1"/>
    <property type="molecule type" value="Genomic_DNA"/>
</dbReference>
<dbReference type="PANTHER" id="PTHR47962">
    <property type="entry name" value="ATP-DEPENDENT HELICASE LHR-RELATED-RELATED"/>
    <property type="match status" value="1"/>
</dbReference>
<dbReference type="Gene3D" id="3.40.50.300">
    <property type="entry name" value="P-loop containing nucleotide triphosphate hydrolases"/>
    <property type="match status" value="2"/>
</dbReference>
<evidence type="ECO:0000313" key="4">
    <source>
        <dbReference type="Proteomes" id="UP001585018"/>
    </source>
</evidence>
<dbReference type="InterPro" id="IPR047738">
    <property type="entry name" value="SAV_2336-like_N"/>
</dbReference>
<dbReference type="Pfam" id="PF04851">
    <property type="entry name" value="ResIII"/>
    <property type="match status" value="1"/>
</dbReference>
<dbReference type="NCBIfam" id="NF041121">
    <property type="entry name" value="SAV_2336_NTERM"/>
    <property type="match status" value="1"/>
</dbReference>
<comment type="caution">
    <text evidence="3">The sequence shown here is derived from an EMBL/GenBank/DDBJ whole genome shotgun (WGS) entry which is preliminary data.</text>
</comment>
<dbReference type="CDD" id="cd18032">
    <property type="entry name" value="DEXHc_RE_I_III_res"/>
    <property type="match status" value="1"/>
</dbReference>
<name>A0ABV5DKP0_9ACTN</name>
<dbReference type="Proteomes" id="UP001585018">
    <property type="component" value="Unassembled WGS sequence"/>
</dbReference>
<gene>
    <name evidence="3" type="ORF">VSS30_30110</name>
</gene>
<organism evidence="3 4">
    <name type="scientific">Streptomyces parvulus</name>
    <dbReference type="NCBI Taxonomy" id="146923"/>
    <lineage>
        <taxon>Bacteria</taxon>
        <taxon>Bacillati</taxon>
        <taxon>Actinomycetota</taxon>
        <taxon>Actinomycetes</taxon>
        <taxon>Kitasatosporales</taxon>
        <taxon>Streptomycetaceae</taxon>
        <taxon>Streptomyces</taxon>
    </lineage>
</organism>
<evidence type="ECO:0000256" key="1">
    <source>
        <dbReference type="SAM" id="MobiDB-lite"/>
    </source>
</evidence>
<accession>A0ABV5DKP0</accession>
<evidence type="ECO:0000259" key="2">
    <source>
        <dbReference type="PROSITE" id="PS51192"/>
    </source>
</evidence>
<dbReference type="SUPFAM" id="SSF52540">
    <property type="entry name" value="P-loop containing nucleoside triphosphate hydrolases"/>
    <property type="match status" value="1"/>
</dbReference>
<dbReference type="InterPro" id="IPR014001">
    <property type="entry name" value="Helicase_ATP-bd"/>
</dbReference>
<dbReference type="PANTHER" id="PTHR47962:SF7">
    <property type="entry name" value="MITOCHONDRIAL ATP-DEPENDENT HELICASE IRC3-RELATED"/>
    <property type="match status" value="1"/>
</dbReference>
<dbReference type="InterPro" id="IPR027417">
    <property type="entry name" value="P-loop_NTPase"/>
</dbReference>
<protein>
    <submittedName>
        <fullName evidence="3">DUF3427 domain-containing protein</fullName>
    </submittedName>
</protein>
<dbReference type="RefSeq" id="WP_376719917.1">
    <property type="nucleotide sequence ID" value="NZ_JAYMRR010000022.1"/>
</dbReference>
<dbReference type="PROSITE" id="PS51192">
    <property type="entry name" value="HELICASE_ATP_BIND_1"/>
    <property type="match status" value="1"/>
</dbReference>
<feature type="domain" description="Helicase ATP-binding" evidence="2">
    <location>
        <begin position="565"/>
        <end position="719"/>
    </location>
</feature>
<dbReference type="SMART" id="SM00487">
    <property type="entry name" value="DEXDc"/>
    <property type="match status" value="1"/>
</dbReference>